<reference evidence="3" key="1">
    <citation type="journal article" date="2014" name="Proc. Natl. Acad. Sci. U.S.A.">
        <title>Extensive sampling of basidiomycete genomes demonstrates inadequacy of the white-rot/brown-rot paradigm for wood decay fungi.</title>
        <authorList>
            <person name="Riley R."/>
            <person name="Salamov A.A."/>
            <person name="Brown D.W."/>
            <person name="Nagy L.G."/>
            <person name="Floudas D."/>
            <person name="Held B.W."/>
            <person name="Levasseur A."/>
            <person name="Lombard V."/>
            <person name="Morin E."/>
            <person name="Otillar R."/>
            <person name="Lindquist E.A."/>
            <person name="Sun H."/>
            <person name="LaButti K.M."/>
            <person name="Schmutz J."/>
            <person name="Jabbour D."/>
            <person name="Luo H."/>
            <person name="Baker S.E."/>
            <person name="Pisabarro A.G."/>
            <person name="Walton J.D."/>
            <person name="Blanchette R.A."/>
            <person name="Henrissat B."/>
            <person name="Martin F."/>
            <person name="Cullen D."/>
            <person name="Hibbett D.S."/>
            <person name="Grigoriev I.V."/>
        </authorList>
    </citation>
    <scope>NUCLEOTIDE SEQUENCE [LARGE SCALE GENOMIC DNA]</scope>
    <source>
        <strain evidence="3">CBS 339.88</strain>
    </source>
</reference>
<dbReference type="HOGENOM" id="CLU_771631_0_0_1"/>
<evidence type="ECO:0000256" key="1">
    <source>
        <dbReference type="SAM" id="Phobius"/>
    </source>
</evidence>
<evidence type="ECO:0000313" key="3">
    <source>
        <dbReference type="Proteomes" id="UP000027222"/>
    </source>
</evidence>
<gene>
    <name evidence="2" type="ORF">GALMADRAFT_238429</name>
</gene>
<dbReference type="OrthoDB" id="2901006at2759"/>
<evidence type="ECO:0000313" key="2">
    <source>
        <dbReference type="EMBL" id="KDR82828.1"/>
    </source>
</evidence>
<keyword evidence="1" id="KW-1133">Transmembrane helix</keyword>
<dbReference type="EMBL" id="KL142369">
    <property type="protein sequence ID" value="KDR82828.1"/>
    <property type="molecule type" value="Genomic_DNA"/>
</dbReference>
<keyword evidence="3" id="KW-1185">Reference proteome</keyword>
<proteinExistence type="predicted"/>
<dbReference type="Proteomes" id="UP000027222">
    <property type="component" value="Unassembled WGS sequence"/>
</dbReference>
<organism evidence="2 3">
    <name type="scientific">Galerina marginata (strain CBS 339.88)</name>
    <dbReference type="NCBI Taxonomy" id="685588"/>
    <lineage>
        <taxon>Eukaryota</taxon>
        <taxon>Fungi</taxon>
        <taxon>Dikarya</taxon>
        <taxon>Basidiomycota</taxon>
        <taxon>Agaricomycotina</taxon>
        <taxon>Agaricomycetes</taxon>
        <taxon>Agaricomycetidae</taxon>
        <taxon>Agaricales</taxon>
        <taxon>Agaricineae</taxon>
        <taxon>Strophariaceae</taxon>
        <taxon>Galerina</taxon>
    </lineage>
</organism>
<feature type="transmembrane region" description="Helical" evidence="1">
    <location>
        <begin position="292"/>
        <end position="313"/>
    </location>
</feature>
<dbReference type="AlphaFoldDB" id="A0A067TV03"/>
<keyword evidence="1" id="KW-0472">Membrane</keyword>
<accession>A0A067TV03</accession>
<evidence type="ECO:0008006" key="4">
    <source>
        <dbReference type="Google" id="ProtNLM"/>
    </source>
</evidence>
<protein>
    <recommendedName>
        <fullName evidence="4">Transmembrane protein</fullName>
    </recommendedName>
</protein>
<name>A0A067TV03_GALM3</name>
<sequence length="343" mass="36618">MAQTATLFIDDQDSQVRYLCDSLHQHVAGSYYNNTWSTIQSDNCKNGWFDYTFYGTGIHVAASIATPGASYSVKIDDEEFVPQFGNGAYDSPTLSDGKHTITYASESTGKSLPSFDYLTVNAGSSTPLQGRTLAVDDTDNSIIYSGSWKNSPAVPLAFDYSTSLYRNTTHWSSTVGDSLQFKFEGTSISVFGIASNISSGGNITATYTLDGVAQVQSLPQGTLDSLPMVNLFHADVQPGAHTLIINLTDIQAPRALGIDLIAYNASFNSISSQPTASSSSANGSGLKMGPKVGIALGVIAGVALLASLFVLLGRRYIRNRNPKFPLSDSLESGTKKSLPHSTW</sequence>
<keyword evidence="1" id="KW-0812">Transmembrane</keyword>
<dbReference type="Gene3D" id="2.60.120.260">
    <property type="entry name" value="Galactose-binding domain-like"/>
    <property type="match status" value="2"/>
</dbReference>